<keyword evidence="3" id="KW-1185">Reference proteome</keyword>
<accession>T1GBC8</accession>
<dbReference type="Proteomes" id="UP000015102">
    <property type="component" value="Unassembled WGS sequence"/>
</dbReference>
<sequence length="125" mass="14018">VVIISGETGSGKTTQVPQFILDEHTRLNQPVKILCTQTRRLATTSVAERVAQERGEPLGQTVGFQIRLEGCSNKSTNLIFTTSGCVLRCLMSNKNEIFRNTTHLIIDEIHERDKNTDFMLISVKE</sequence>
<evidence type="ECO:0000313" key="3">
    <source>
        <dbReference type="Proteomes" id="UP000015102"/>
    </source>
</evidence>
<proteinExistence type="predicted"/>
<reference evidence="2" key="2">
    <citation type="submission" date="2015-06" db="UniProtKB">
        <authorList>
            <consortium name="EnsemblMetazoa"/>
        </authorList>
    </citation>
    <scope>IDENTIFICATION</scope>
</reference>
<dbReference type="InterPro" id="IPR027417">
    <property type="entry name" value="P-loop_NTPase"/>
</dbReference>
<dbReference type="Pfam" id="PF00270">
    <property type="entry name" value="DEAD"/>
    <property type="match status" value="1"/>
</dbReference>
<dbReference type="PROSITE" id="PS51192">
    <property type="entry name" value="HELICASE_ATP_BIND_1"/>
    <property type="match status" value="1"/>
</dbReference>
<dbReference type="EnsemblMetazoa" id="MESCA000560-RA">
    <property type="protein sequence ID" value="MESCA000560-PA"/>
    <property type="gene ID" value="MESCA000560"/>
</dbReference>
<dbReference type="CDD" id="cd17917">
    <property type="entry name" value="DEXHc_RHA-like"/>
    <property type="match status" value="1"/>
</dbReference>
<dbReference type="PANTHER" id="PTHR18934">
    <property type="entry name" value="ATP-DEPENDENT RNA HELICASE"/>
    <property type="match status" value="1"/>
</dbReference>
<dbReference type="EMBL" id="CAQQ02119717">
    <property type="status" value="NOT_ANNOTATED_CDS"/>
    <property type="molecule type" value="Genomic_DNA"/>
</dbReference>
<dbReference type="PANTHER" id="PTHR18934:SF213">
    <property type="entry name" value="3'-5' RNA HELICASE YTHDC2"/>
    <property type="match status" value="1"/>
</dbReference>
<dbReference type="AlphaFoldDB" id="T1GBC8"/>
<dbReference type="Gene3D" id="3.40.50.300">
    <property type="entry name" value="P-loop containing nucleotide triphosphate hydrolases"/>
    <property type="match status" value="1"/>
</dbReference>
<evidence type="ECO:0000313" key="2">
    <source>
        <dbReference type="EnsemblMetazoa" id="MESCA000560-PA"/>
    </source>
</evidence>
<organism evidence="2 3">
    <name type="scientific">Megaselia scalaris</name>
    <name type="common">Humpbacked fly</name>
    <name type="synonym">Phora scalaris</name>
    <dbReference type="NCBI Taxonomy" id="36166"/>
    <lineage>
        <taxon>Eukaryota</taxon>
        <taxon>Metazoa</taxon>
        <taxon>Ecdysozoa</taxon>
        <taxon>Arthropoda</taxon>
        <taxon>Hexapoda</taxon>
        <taxon>Insecta</taxon>
        <taxon>Pterygota</taxon>
        <taxon>Neoptera</taxon>
        <taxon>Endopterygota</taxon>
        <taxon>Diptera</taxon>
        <taxon>Brachycera</taxon>
        <taxon>Muscomorpha</taxon>
        <taxon>Platypezoidea</taxon>
        <taxon>Phoridae</taxon>
        <taxon>Megaseliini</taxon>
        <taxon>Megaselia</taxon>
    </lineage>
</organism>
<dbReference type="HOGENOM" id="CLU_001832_5_7_1"/>
<dbReference type="GO" id="GO:0004386">
    <property type="term" value="F:helicase activity"/>
    <property type="evidence" value="ECO:0007669"/>
    <property type="project" value="TreeGrafter"/>
</dbReference>
<dbReference type="GO" id="GO:0003723">
    <property type="term" value="F:RNA binding"/>
    <property type="evidence" value="ECO:0007669"/>
    <property type="project" value="TreeGrafter"/>
</dbReference>
<dbReference type="InterPro" id="IPR011545">
    <property type="entry name" value="DEAD/DEAH_box_helicase_dom"/>
</dbReference>
<dbReference type="STRING" id="36166.T1GBC8"/>
<reference evidence="3" key="1">
    <citation type="submission" date="2013-02" db="EMBL/GenBank/DDBJ databases">
        <authorList>
            <person name="Hughes D."/>
        </authorList>
    </citation>
    <scope>NUCLEOTIDE SEQUENCE</scope>
    <source>
        <strain>Durham</strain>
        <strain evidence="3">NC isolate 2 -- Noor lab</strain>
    </source>
</reference>
<dbReference type="SUPFAM" id="SSF52540">
    <property type="entry name" value="P-loop containing nucleoside triphosphate hydrolases"/>
    <property type="match status" value="1"/>
</dbReference>
<dbReference type="GO" id="GO:0005524">
    <property type="term" value="F:ATP binding"/>
    <property type="evidence" value="ECO:0007669"/>
    <property type="project" value="InterPro"/>
</dbReference>
<feature type="domain" description="Helicase ATP-binding" evidence="1">
    <location>
        <begin position="1"/>
        <end position="122"/>
    </location>
</feature>
<dbReference type="InterPro" id="IPR014001">
    <property type="entry name" value="Helicase_ATP-bd"/>
</dbReference>
<dbReference type="OMA" id="RKYSILM"/>
<evidence type="ECO:0000259" key="1">
    <source>
        <dbReference type="PROSITE" id="PS51192"/>
    </source>
</evidence>
<dbReference type="EMBL" id="CAQQ02119716">
    <property type="status" value="NOT_ANNOTATED_CDS"/>
    <property type="molecule type" value="Genomic_DNA"/>
</dbReference>
<name>T1GBC8_MEGSC</name>
<protein>
    <recommendedName>
        <fullName evidence="1">Helicase ATP-binding domain-containing protein</fullName>
    </recommendedName>
</protein>
<dbReference type="EMBL" id="CAQQ02119718">
    <property type="status" value="NOT_ANNOTATED_CDS"/>
    <property type="molecule type" value="Genomic_DNA"/>
</dbReference>